<organism evidence="5 6">
    <name type="scientific">Microbacterium trichothecenolyticum</name>
    <name type="common">Aureobacterium trichothecenolyticum</name>
    <dbReference type="NCBI Taxonomy" id="69370"/>
    <lineage>
        <taxon>Bacteria</taxon>
        <taxon>Bacillati</taxon>
        <taxon>Actinomycetota</taxon>
        <taxon>Actinomycetes</taxon>
        <taxon>Micrococcales</taxon>
        <taxon>Microbacteriaceae</taxon>
        <taxon>Microbacterium</taxon>
    </lineage>
</organism>
<dbReference type="InterPro" id="IPR052158">
    <property type="entry name" value="INH-QAR"/>
</dbReference>
<dbReference type="SUPFAM" id="SSF52317">
    <property type="entry name" value="Class I glutamine amidotransferase-like"/>
    <property type="match status" value="1"/>
</dbReference>
<dbReference type="RefSeq" id="WP_307481448.1">
    <property type="nucleotide sequence ID" value="NZ_JAUTBF010000001.1"/>
</dbReference>
<keyword evidence="2" id="KW-0238">DNA-binding</keyword>
<dbReference type="InterPro" id="IPR009057">
    <property type="entry name" value="Homeodomain-like_sf"/>
</dbReference>
<dbReference type="InterPro" id="IPR018062">
    <property type="entry name" value="HTH_AraC-typ_CS"/>
</dbReference>
<keyword evidence="6" id="KW-1185">Reference proteome</keyword>
<dbReference type="PROSITE" id="PS00041">
    <property type="entry name" value="HTH_ARAC_FAMILY_1"/>
    <property type="match status" value="1"/>
</dbReference>
<gene>
    <name evidence="5" type="ORF">QE412_001348</name>
</gene>
<keyword evidence="3" id="KW-0804">Transcription</keyword>
<feature type="domain" description="HTH araC/xylS-type" evidence="4">
    <location>
        <begin position="224"/>
        <end position="322"/>
    </location>
</feature>
<dbReference type="Proteomes" id="UP001226691">
    <property type="component" value="Unassembled WGS sequence"/>
</dbReference>
<dbReference type="Gene3D" id="3.40.50.880">
    <property type="match status" value="1"/>
</dbReference>
<dbReference type="InterPro" id="IPR002818">
    <property type="entry name" value="DJ-1/PfpI"/>
</dbReference>
<proteinExistence type="predicted"/>
<evidence type="ECO:0000313" key="5">
    <source>
        <dbReference type="EMBL" id="MDQ1122775.1"/>
    </source>
</evidence>
<evidence type="ECO:0000256" key="2">
    <source>
        <dbReference type="ARBA" id="ARBA00023125"/>
    </source>
</evidence>
<dbReference type="Pfam" id="PF12833">
    <property type="entry name" value="HTH_18"/>
    <property type="match status" value="1"/>
</dbReference>
<evidence type="ECO:0000313" key="6">
    <source>
        <dbReference type="Proteomes" id="UP001226691"/>
    </source>
</evidence>
<reference evidence="5 6" key="1">
    <citation type="submission" date="2023-07" db="EMBL/GenBank/DDBJ databases">
        <title>Functional and genomic diversity of the sorghum phyllosphere microbiome.</title>
        <authorList>
            <person name="Shade A."/>
        </authorList>
    </citation>
    <scope>NUCLEOTIDE SEQUENCE [LARGE SCALE GENOMIC DNA]</scope>
    <source>
        <strain evidence="5 6">SORGH_AS_1207</strain>
    </source>
</reference>
<protein>
    <submittedName>
        <fullName evidence="5">Transcriptional regulator GlxA family with amidase domain</fullName>
    </submittedName>
</protein>
<dbReference type="SMART" id="SM00342">
    <property type="entry name" value="HTH_ARAC"/>
    <property type="match status" value="1"/>
</dbReference>
<comment type="caution">
    <text evidence="5">The sequence shown here is derived from an EMBL/GenBank/DDBJ whole genome shotgun (WGS) entry which is preliminary data.</text>
</comment>
<dbReference type="PANTHER" id="PTHR43130">
    <property type="entry name" value="ARAC-FAMILY TRANSCRIPTIONAL REGULATOR"/>
    <property type="match status" value="1"/>
</dbReference>
<dbReference type="Pfam" id="PF01965">
    <property type="entry name" value="DJ-1_PfpI"/>
    <property type="match status" value="1"/>
</dbReference>
<dbReference type="PANTHER" id="PTHR43130:SF3">
    <property type="entry name" value="HTH-TYPE TRANSCRIPTIONAL REGULATOR RV1931C"/>
    <property type="match status" value="1"/>
</dbReference>
<dbReference type="SUPFAM" id="SSF46689">
    <property type="entry name" value="Homeodomain-like"/>
    <property type="match status" value="2"/>
</dbReference>
<dbReference type="PROSITE" id="PS01124">
    <property type="entry name" value="HTH_ARAC_FAMILY_2"/>
    <property type="match status" value="1"/>
</dbReference>
<dbReference type="InterPro" id="IPR029062">
    <property type="entry name" value="Class_I_gatase-like"/>
</dbReference>
<accession>A0ABU0TTI6</accession>
<dbReference type="Gene3D" id="1.10.10.60">
    <property type="entry name" value="Homeodomain-like"/>
    <property type="match status" value="1"/>
</dbReference>
<evidence type="ECO:0000256" key="3">
    <source>
        <dbReference type="ARBA" id="ARBA00023163"/>
    </source>
</evidence>
<name>A0ABU0TTI6_MICTR</name>
<sequence length="338" mass="36187">MSVPTSFDEIEPLMRIAVHAFDGITSFHLSVPLVVFGEVARQGRADWSVSVWNEHSTSIRTSEGLNVGGLSHADVVDAADMVVFPSWPAAGDPPSAVLVDRIRSAHARGATIVGLCLGATPVAASGILDGRSATTHWEGVAELAATCPRVQVRADALYLDHGDVLTAAGTASGLDACLHLVRSRLGSEAASNVARRLVIAPHREGHQAQYIPRPVAEPGDGIIGETISWALAHLDCELSVRALAARALMSPRTFSRRFSAFTGDTPARWVSARRLDEARRLLEVTTWPVSRVASACGFASPVTFRQSFIARYGTTPRSYRQRFGGVLSTLAANPHERL</sequence>
<dbReference type="CDD" id="cd03137">
    <property type="entry name" value="GATase1_AraC_1"/>
    <property type="match status" value="1"/>
</dbReference>
<evidence type="ECO:0000259" key="4">
    <source>
        <dbReference type="PROSITE" id="PS01124"/>
    </source>
</evidence>
<keyword evidence="1" id="KW-0805">Transcription regulation</keyword>
<dbReference type="InterPro" id="IPR018060">
    <property type="entry name" value="HTH_AraC"/>
</dbReference>
<dbReference type="EMBL" id="JAUTBF010000001">
    <property type="protein sequence ID" value="MDQ1122775.1"/>
    <property type="molecule type" value="Genomic_DNA"/>
</dbReference>
<evidence type="ECO:0000256" key="1">
    <source>
        <dbReference type="ARBA" id="ARBA00023015"/>
    </source>
</evidence>